<dbReference type="AlphaFoldDB" id="A0A9D2WN87"/>
<dbReference type="CDD" id="cd13597">
    <property type="entry name" value="PBP2_lipoprotein_Tp32"/>
    <property type="match status" value="1"/>
</dbReference>
<protein>
    <recommendedName>
        <fullName evidence="6">Lipoprotein</fullName>
    </recommendedName>
</protein>
<dbReference type="Pfam" id="PF03180">
    <property type="entry name" value="Lipoprotein_9"/>
    <property type="match status" value="1"/>
</dbReference>
<evidence type="ECO:0000313" key="10">
    <source>
        <dbReference type="Proteomes" id="UP000798488"/>
    </source>
</evidence>
<dbReference type="PANTHER" id="PTHR30429">
    <property type="entry name" value="D-METHIONINE-BINDING LIPOPROTEIN METQ"/>
    <property type="match status" value="1"/>
</dbReference>
<gene>
    <name evidence="9" type="primary">metQ</name>
    <name evidence="9" type="ORF">SPSYN_02176</name>
</gene>
<comment type="similarity">
    <text evidence="6">Belongs to the nlpA lipoprotein family.</text>
</comment>
<dbReference type="PANTHER" id="PTHR30429:SF0">
    <property type="entry name" value="METHIONINE-BINDING LIPOPROTEIN METQ"/>
    <property type="match status" value="1"/>
</dbReference>
<dbReference type="OrthoDB" id="9812878at2"/>
<keyword evidence="4" id="KW-0564">Palmitate</keyword>
<evidence type="ECO:0000256" key="5">
    <source>
        <dbReference type="ARBA" id="ARBA00023288"/>
    </source>
</evidence>
<dbReference type="RefSeq" id="WP_161822489.1">
    <property type="nucleotide sequence ID" value="NZ_LSRS01000005.1"/>
</dbReference>
<sequence>MKKLGALLCVFALAMVVMAGCGGNNDKDTAKDTATDTAANSNKIVVGATAKPHAEILEVVKPLLKEEGIDLEIQVFTDYVLLNPALKDKQIDANFFQHIPYLDDYNAKNNANLVWVYKVHNEPMGVYSDKIDDLNKLADGAKIGIPNDATNGGRALNVLEAAGLLKLKEGAGVTATDADIVENPKNLKIQMMDAAMLPRALADLDLCVINSNYALEGNLNPVEDAIFMEPKDSPFANVLVVRDEDKDKDNIKKLGQALQSPEVKKFIEDNYEGSVIPSF</sequence>
<feature type="signal peptide" evidence="8">
    <location>
        <begin position="1"/>
        <end position="19"/>
    </location>
</feature>
<organism evidence="9 10">
    <name type="scientific">Sporotomaculum syntrophicum</name>
    <dbReference type="NCBI Taxonomy" id="182264"/>
    <lineage>
        <taxon>Bacteria</taxon>
        <taxon>Bacillati</taxon>
        <taxon>Bacillota</taxon>
        <taxon>Clostridia</taxon>
        <taxon>Eubacteriales</taxon>
        <taxon>Desulfallaceae</taxon>
        <taxon>Sporotomaculum</taxon>
    </lineage>
</organism>
<feature type="lipid moiety-binding region" description="S-diacylglycerol cysteine" evidence="7">
    <location>
        <position position="21"/>
    </location>
</feature>
<dbReference type="PROSITE" id="PS51257">
    <property type="entry name" value="PROKAR_LIPOPROTEIN"/>
    <property type="match status" value="1"/>
</dbReference>
<evidence type="ECO:0000256" key="1">
    <source>
        <dbReference type="ARBA" id="ARBA00004635"/>
    </source>
</evidence>
<keyword evidence="10" id="KW-1185">Reference proteome</keyword>
<evidence type="ECO:0000256" key="6">
    <source>
        <dbReference type="PIRNR" id="PIRNR002854"/>
    </source>
</evidence>
<dbReference type="EMBL" id="LSRS01000005">
    <property type="protein sequence ID" value="KAF1084399.1"/>
    <property type="molecule type" value="Genomic_DNA"/>
</dbReference>
<evidence type="ECO:0000256" key="4">
    <source>
        <dbReference type="ARBA" id="ARBA00023139"/>
    </source>
</evidence>
<comment type="caution">
    <text evidence="9">The sequence shown here is derived from an EMBL/GenBank/DDBJ whole genome shotgun (WGS) entry which is preliminary data.</text>
</comment>
<dbReference type="PIRSF" id="PIRSF002854">
    <property type="entry name" value="MetQ"/>
    <property type="match status" value="1"/>
</dbReference>
<evidence type="ECO:0000256" key="2">
    <source>
        <dbReference type="ARBA" id="ARBA00022729"/>
    </source>
</evidence>
<reference evidence="9" key="1">
    <citation type="submission" date="2016-02" db="EMBL/GenBank/DDBJ databases">
        <title>Draft Genome Sequence of Sporotomaculum syntrophicum Strain FB, a Syntrophic Benzoate Degrader.</title>
        <authorList>
            <person name="Nobu M.K."/>
            <person name="Narihiro T."/>
            <person name="Qiu Y.-L."/>
            <person name="Ohashi A."/>
            <person name="Liu W.-T."/>
            <person name="Yuji S."/>
        </authorList>
    </citation>
    <scope>NUCLEOTIDE SEQUENCE</scope>
    <source>
        <strain evidence="9">FB</strain>
    </source>
</reference>
<dbReference type="GO" id="GO:0016020">
    <property type="term" value="C:membrane"/>
    <property type="evidence" value="ECO:0007669"/>
    <property type="project" value="UniProtKB-SubCell"/>
</dbReference>
<keyword evidence="5 6" id="KW-0449">Lipoprotein</keyword>
<evidence type="ECO:0000313" key="9">
    <source>
        <dbReference type="EMBL" id="KAF1084399.1"/>
    </source>
</evidence>
<comment type="subcellular location">
    <subcellularLocation>
        <location evidence="1">Membrane</location>
        <topology evidence="1">Lipid-anchor</topology>
    </subcellularLocation>
</comment>
<evidence type="ECO:0000256" key="3">
    <source>
        <dbReference type="ARBA" id="ARBA00023136"/>
    </source>
</evidence>
<name>A0A9D2WN87_9FIRM</name>
<dbReference type="Gene3D" id="3.40.190.10">
    <property type="entry name" value="Periplasmic binding protein-like II"/>
    <property type="match status" value="2"/>
</dbReference>
<dbReference type="InterPro" id="IPR004872">
    <property type="entry name" value="Lipoprotein_NlpA"/>
</dbReference>
<feature type="chain" id="PRO_5038780820" description="Lipoprotein" evidence="8">
    <location>
        <begin position="20"/>
        <end position="279"/>
    </location>
</feature>
<evidence type="ECO:0000256" key="8">
    <source>
        <dbReference type="SAM" id="SignalP"/>
    </source>
</evidence>
<keyword evidence="3" id="KW-0472">Membrane</keyword>
<evidence type="ECO:0000256" key="7">
    <source>
        <dbReference type="PIRSR" id="PIRSR002854-1"/>
    </source>
</evidence>
<proteinExistence type="inferred from homology"/>
<dbReference type="SUPFAM" id="SSF53850">
    <property type="entry name" value="Periplasmic binding protein-like II"/>
    <property type="match status" value="1"/>
</dbReference>
<keyword evidence="2 8" id="KW-0732">Signal</keyword>
<dbReference type="Proteomes" id="UP000798488">
    <property type="component" value="Unassembled WGS sequence"/>
</dbReference>
<accession>A0A9D2WN87</accession>